<reference evidence="2 3" key="1">
    <citation type="submission" date="2017-03" db="EMBL/GenBank/DDBJ databases">
        <title>Genomes of endolithic fungi from Antarctica.</title>
        <authorList>
            <person name="Coleine C."/>
            <person name="Masonjones S."/>
            <person name="Stajich J.E."/>
        </authorList>
    </citation>
    <scope>NUCLEOTIDE SEQUENCE [LARGE SCALE GENOMIC DNA]</scope>
    <source>
        <strain evidence="2 3">CCFEE 6315</strain>
    </source>
</reference>
<keyword evidence="3" id="KW-1185">Reference proteome</keyword>
<evidence type="ECO:0000256" key="1">
    <source>
        <dbReference type="SAM" id="MobiDB-lite"/>
    </source>
</evidence>
<evidence type="ECO:0000313" key="3">
    <source>
        <dbReference type="Proteomes" id="UP000308549"/>
    </source>
</evidence>
<protein>
    <submittedName>
        <fullName evidence="2">Uncharacterized protein</fullName>
    </submittedName>
</protein>
<name>A0A4U0U164_9PEZI</name>
<feature type="region of interest" description="Disordered" evidence="1">
    <location>
        <begin position="217"/>
        <end position="242"/>
    </location>
</feature>
<dbReference type="AlphaFoldDB" id="A0A4U0U164"/>
<comment type="caution">
    <text evidence="2">The sequence shown here is derived from an EMBL/GenBank/DDBJ whole genome shotgun (WGS) entry which is preliminary data.</text>
</comment>
<accession>A0A4U0U164</accession>
<proteinExistence type="predicted"/>
<feature type="compositionally biased region" description="Low complexity" evidence="1">
    <location>
        <begin position="36"/>
        <end position="60"/>
    </location>
</feature>
<feature type="compositionally biased region" description="Polar residues" evidence="1">
    <location>
        <begin position="76"/>
        <end position="86"/>
    </location>
</feature>
<feature type="compositionally biased region" description="Basic and acidic residues" evidence="1">
    <location>
        <begin position="88"/>
        <end position="99"/>
    </location>
</feature>
<gene>
    <name evidence="2" type="ORF">B0A50_02967</name>
</gene>
<organism evidence="2 3">
    <name type="scientific">Salinomyces thailandicus</name>
    <dbReference type="NCBI Taxonomy" id="706561"/>
    <lineage>
        <taxon>Eukaryota</taxon>
        <taxon>Fungi</taxon>
        <taxon>Dikarya</taxon>
        <taxon>Ascomycota</taxon>
        <taxon>Pezizomycotina</taxon>
        <taxon>Dothideomycetes</taxon>
        <taxon>Dothideomycetidae</taxon>
        <taxon>Mycosphaerellales</taxon>
        <taxon>Teratosphaeriaceae</taxon>
        <taxon>Salinomyces</taxon>
    </lineage>
</organism>
<dbReference type="OrthoDB" id="3859381at2759"/>
<feature type="compositionally biased region" description="Polar residues" evidence="1">
    <location>
        <begin position="106"/>
        <end position="116"/>
    </location>
</feature>
<sequence>MPPRYPGHPDRYGQRGWQQQPYSNYGPPPAQDSGYHQHSPSYQSGQYQQQYLQPAQDHLQTGYPLPQPSMYHHPQESSFSVMQPNASPEERVQYGEHPDWKRRRTASTPEQPSSSEGRGLDWSFMRQHIVENGGVLLRALCPTKYGSSTCSQYSVVQLQTQKSRDGVQRWRAGMTFEDRLVIEGPQAMNADQAMQMLTESIAARLAKKLERVWDSKLGKDATGVEEDPAGARFASQRAARTN</sequence>
<dbReference type="Proteomes" id="UP000308549">
    <property type="component" value="Unassembled WGS sequence"/>
</dbReference>
<dbReference type="EMBL" id="NAJL01000017">
    <property type="protein sequence ID" value="TKA28640.1"/>
    <property type="molecule type" value="Genomic_DNA"/>
</dbReference>
<feature type="region of interest" description="Disordered" evidence="1">
    <location>
        <begin position="1"/>
        <end position="120"/>
    </location>
</feature>
<evidence type="ECO:0000313" key="2">
    <source>
        <dbReference type="EMBL" id="TKA28640.1"/>
    </source>
</evidence>